<dbReference type="Pfam" id="PF07980">
    <property type="entry name" value="SusD_RagB"/>
    <property type="match status" value="1"/>
</dbReference>
<dbReference type="RefSeq" id="WP_166520281.1">
    <property type="nucleotide sequence ID" value="NZ_JAAABJ010000641.1"/>
</dbReference>
<keyword evidence="4" id="KW-0472">Membrane</keyword>
<dbReference type="AlphaFoldDB" id="A0A845PUY2"/>
<dbReference type="InterPro" id="IPR012944">
    <property type="entry name" value="SusD_RagB_dom"/>
</dbReference>
<evidence type="ECO:0000256" key="5">
    <source>
        <dbReference type="ARBA" id="ARBA00023237"/>
    </source>
</evidence>
<sequence>MKINIYKIVFGLASLAFGVSSMISCRDAIDIVQPGEMTDENTFRDISDLNFYLNGIYNTVDPRNEIYISAVLSDELKPGKSSGGQEFKQHRFFFDSSDDFSADTWLAYQKVINRVNRMLEVAKKINPSKDQVKYNQIIGQARALRAFAYLQLETYYSEDMKNDNALGVILFKQVPSMYEKLPRSKNIDIYALMEEDLNFAYVNVQDKGVNQYYIDKSVVNAIRARFYLYRGKYDLAQKYAEEVVKTSGLTLTKATPISLVMDNKILSIGSKPWQTAFYANNSFNPYRQMWGDINRGEVIFSLARPVYSTKTSINELFNTNASDITGSPMWFWGRNLYNIFVNLPGDIRKYAYVDPTSIPKEGYTKLQNTREDQLVIDKYPGKSNAAIKNDFKIFRLSEMYFILAEAAIEQGDLIKAAQYIKEVRDARNYKGAVARPSYSNKKEALQDLLLERRVELALEGHRYIDLKRLGNAAGVTMDRNPTDDIVEVGNLPNASYKYTFPIPNKEIQGNKNLVQNKGYSR</sequence>
<dbReference type="Gene3D" id="1.25.40.390">
    <property type="match status" value="1"/>
</dbReference>
<keyword evidence="3" id="KW-0732">Signal</keyword>
<keyword evidence="5" id="KW-0998">Cell outer membrane</keyword>
<dbReference type="PROSITE" id="PS51257">
    <property type="entry name" value="PROKAR_LIPOPROTEIN"/>
    <property type="match status" value="1"/>
</dbReference>
<dbReference type="EMBL" id="JAAABJ010000641">
    <property type="protein sequence ID" value="NAW52032.1"/>
    <property type="molecule type" value="Genomic_DNA"/>
</dbReference>
<name>A0A845PUY2_9FLAO</name>
<evidence type="ECO:0000256" key="3">
    <source>
        <dbReference type="ARBA" id="ARBA00022729"/>
    </source>
</evidence>
<comment type="caution">
    <text evidence="7">The sequence shown here is derived from an EMBL/GenBank/DDBJ whole genome shotgun (WGS) entry which is preliminary data.</text>
</comment>
<evidence type="ECO:0000256" key="4">
    <source>
        <dbReference type="ARBA" id="ARBA00023136"/>
    </source>
</evidence>
<keyword evidence="8" id="KW-1185">Reference proteome</keyword>
<evidence type="ECO:0000256" key="2">
    <source>
        <dbReference type="ARBA" id="ARBA00006275"/>
    </source>
</evidence>
<evidence type="ECO:0000313" key="7">
    <source>
        <dbReference type="EMBL" id="NAW52032.1"/>
    </source>
</evidence>
<dbReference type="Proteomes" id="UP000553459">
    <property type="component" value="Unassembled WGS sequence"/>
</dbReference>
<dbReference type="SUPFAM" id="SSF48452">
    <property type="entry name" value="TPR-like"/>
    <property type="match status" value="1"/>
</dbReference>
<evidence type="ECO:0000259" key="6">
    <source>
        <dbReference type="Pfam" id="PF07980"/>
    </source>
</evidence>
<evidence type="ECO:0000313" key="8">
    <source>
        <dbReference type="Proteomes" id="UP000553459"/>
    </source>
</evidence>
<comment type="similarity">
    <text evidence="2">Belongs to the SusD family.</text>
</comment>
<feature type="domain" description="RagB/SusD" evidence="6">
    <location>
        <begin position="382"/>
        <end position="519"/>
    </location>
</feature>
<comment type="subcellular location">
    <subcellularLocation>
        <location evidence="1">Cell outer membrane</location>
    </subcellularLocation>
</comment>
<reference evidence="7 8" key="1">
    <citation type="submission" date="2019-11" db="EMBL/GenBank/DDBJ databases">
        <title>Characterization of Elizabethkingia argenteiflava sp. nov., isolated from inner surface of Soybean Pods.</title>
        <authorList>
            <person name="Mo S."/>
        </authorList>
    </citation>
    <scope>NUCLEOTIDE SEQUENCE [LARGE SCALE GENOMIC DNA]</scope>
    <source>
        <strain evidence="7 8">YB22</strain>
    </source>
</reference>
<protein>
    <submittedName>
        <fullName evidence="7">RagB/SusD family nutrient uptake outer membrane protein</fullName>
    </submittedName>
</protein>
<evidence type="ECO:0000256" key="1">
    <source>
        <dbReference type="ARBA" id="ARBA00004442"/>
    </source>
</evidence>
<organism evidence="7 8">
    <name type="scientific">Elizabethkingia argenteiflava</name>
    <dbReference type="NCBI Taxonomy" id="2681556"/>
    <lineage>
        <taxon>Bacteria</taxon>
        <taxon>Pseudomonadati</taxon>
        <taxon>Bacteroidota</taxon>
        <taxon>Flavobacteriia</taxon>
        <taxon>Flavobacteriales</taxon>
        <taxon>Weeksellaceae</taxon>
        <taxon>Elizabethkingia</taxon>
    </lineage>
</organism>
<dbReference type="GO" id="GO:0009279">
    <property type="term" value="C:cell outer membrane"/>
    <property type="evidence" value="ECO:0007669"/>
    <property type="project" value="UniProtKB-SubCell"/>
</dbReference>
<dbReference type="InterPro" id="IPR011990">
    <property type="entry name" value="TPR-like_helical_dom_sf"/>
</dbReference>
<accession>A0A845PUY2</accession>
<gene>
    <name evidence="7" type="ORF">GNY06_11855</name>
</gene>
<proteinExistence type="inferred from homology"/>